<evidence type="ECO:0000256" key="2">
    <source>
        <dbReference type="ARBA" id="ARBA00020950"/>
    </source>
</evidence>
<dbReference type="Pfam" id="PF07541">
    <property type="entry name" value="EIF_2_alpha"/>
    <property type="match status" value="1"/>
</dbReference>
<dbReference type="GO" id="GO:0033290">
    <property type="term" value="C:eukaryotic 48S preinitiation complex"/>
    <property type="evidence" value="ECO:0007669"/>
    <property type="project" value="TreeGrafter"/>
</dbReference>
<dbReference type="InterPro" id="IPR003029">
    <property type="entry name" value="S1_domain"/>
</dbReference>
<organism evidence="8 9">
    <name type="scientific">Adineta ricciae</name>
    <name type="common">Rotifer</name>
    <dbReference type="NCBI Taxonomy" id="249248"/>
    <lineage>
        <taxon>Eukaryota</taxon>
        <taxon>Metazoa</taxon>
        <taxon>Spiralia</taxon>
        <taxon>Gnathifera</taxon>
        <taxon>Rotifera</taxon>
        <taxon>Eurotatoria</taxon>
        <taxon>Bdelloidea</taxon>
        <taxon>Adinetida</taxon>
        <taxon>Adinetidae</taxon>
        <taxon>Adineta</taxon>
    </lineage>
</organism>
<dbReference type="SUPFAM" id="SSF116742">
    <property type="entry name" value="eIF2alpha middle domain-like"/>
    <property type="match status" value="1"/>
</dbReference>
<dbReference type="CDD" id="cd04452">
    <property type="entry name" value="S1_IF2_alpha"/>
    <property type="match status" value="1"/>
</dbReference>
<dbReference type="InterPro" id="IPR024054">
    <property type="entry name" value="TIF2_asu_middle_sf"/>
</dbReference>
<evidence type="ECO:0000313" key="9">
    <source>
        <dbReference type="Proteomes" id="UP000663828"/>
    </source>
</evidence>
<evidence type="ECO:0000256" key="3">
    <source>
        <dbReference type="ARBA" id="ARBA00022540"/>
    </source>
</evidence>
<dbReference type="Gene3D" id="1.10.150.190">
    <property type="entry name" value="Translation initiation factor 2, subunit 1, domain 2"/>
    <property type="match status" value="1"/>
</dbReference>
<dbReference type="FunFam" id="1.10.150.190:FF:000001">
    <property type="entry name" value="Eukaryotic translation initiation factor 2 subunit 1"/>
    <property type="match status" value="1"/>
</dbReference>
<dbReference type="Gene3D" id="3.30.70.1130">
    <property type="entry name" value="EIF_2_alpha"/>
    <property type="match status" value="1"/>
</dbReference>
<evidence type="ECO:0000256" key="4">
    <source>
        <dbReference type="ARBA" id="ARBA00022917"/>
    </source>
</evidence>
<dbReference type="Proteomes" id="UP000663828">
    <property type="component" value="Unassembled WGS sequence"/>
</dbReference>
<name>A0A815ERI2_ADIRI</name>
<dbReference type="GO" id="GO:0003743">
    <property type="term" value="F:translation initiation factor activity"/>
    <property type="evidence" value="ECO:0007669"/>
    <property type="project" value="UniProtKB-KW"/>
</dbReference>
<dbReference type="SUPFAM" id="SSF110993">
    <property type="entry name" value="eIF-2-alpha, C-terminal domain"/>
    <property type="match status" value="1"/>
</dbReference>
<dbReference type="FunFam" id="2.40.50.140:FF:000015">
    <property type="entry name" value="Eukaryotic translation initiation factor 2 subunit alpha"/>
    <property type="match status" value="1"/>
</dbReference>
<dbReference type="GO" id="GO:0043022">
    <property type="term" value="F:ribosome binding"/>
    <property type="evidence" value="ECO:0007669"/>
    <property type="project" value="TreeGrafter"/>
</dbReference>
<dbReference type="PANTHER" id="PTHR10602">
    <property type="entry name" value="EUKARYOTIC TRANSLATION INITIATION FACTOR 2 SUBUNIT 1"/>
    <property type="match status" value="1"/>
</dbReference>
<evidence type="ECO:0000256" key="5">
    <source>
        <dbReference type="ARBA" id="ARBA00033370"/>
    </source>
</evidence>
<dbReference type="InterPro" id="IPR011488">
    <property type="entry name" value="TIF_2_asu"/>
</dbReference>
<dbReference type="InterPro" id="IPR024055">
    <property type="entry name" value="TIF2_asu_C"/>
</dbReference>
<dbReference type="PROSITE" id="PS50126">
    <property type="entry name" value="S1"/>
    <property type="match status" value="1"/>
</dbReference>
<dbReference type="PANTHER" id="PTHR10602:SF0">
    <property type="entry name" value="EUKARYOTIC TRANSLATION INITIATION FACTOR 2 SUBUNIT 1"/>
    <property type="match status" value="1"/>
</dbReference>
<dbReference type="SUPFAM" id="SSF50249">
    <property type="entry name" value="Nucleic acid-binding proteins"/>
    <property type="match status" value="1"/>
</dbReference>
<dbReference type="EMBL" id="CAJNOR010002551">
    <property type="protein sequence ID" value="CAF1309894.1"/>
    <property type="molecule type" value="Genomic_DNA"/>
</dbReference>
<evidence type="ECO:0000256" key="6">
    <source>
        <dbReference type="SAM" id="MobiDB-lite"/>
    </source>
</evidence>
<keyword evidence="4" id="KW-0648">Protein biosynthesis</keyword>
<sequence>MQLTCRFFKNRLPETDDLVMVNVVNIEEMGVYVHLLEYNNIEGMILLTELSRRRIRSINKLIRVGRNEVVVVVRVDRDKGYIDLSKRRVSPEDVSKCEEKFVRGKTVSSILRHTAEVLGLKTNEEFEELYDKTAWYYDEKYKRAGAAYDVFARAVNDEHELDDCKVDDATKKILLNNIRRRLTPQAVKCRADVEVACYGYEGVDAVKAALREGLNASTEEMPVKINLIAPPLYVVTATCLDRNEGLDALKNVIDKIRLGIEKYRGIFKIKMEPKVVTDVDDITLKEAMQQAEDENRERSGDDDEDSDEDEEGAIKGKLPGEDDDETAGASTESKRPSQSNKKGDDDEDGDDNEDDEDED</sequence>
<keyword evidence="9" id="KW-1185">Reference proteome</keyword>
<dbReference type="FunFam" id="3.30.70.1130:FF:000001">
    <property type="entry name" value="Eukaryotic translation initiation factor 2 subunit 1"/>
    <property type="match status" value="1"/>
</dbReference>
<evidence type="ECO:0000313" key="8">
    <source>
        <dbReference type="EMBL" id="CAF1309894.1"/>
    </source>
</evidence>
<gene>
    <name evidence="8" type="ORF">XAT740_LOCUS29325</name>
</gene>
<dbReference type="GO" id="GO:0005850">
    <property type="term" value="C:eukaryotic translation initiation factor 2 complex"/>
    <property type="evidence" value="ECO:0007669"/>
    <property type="project" value="TreeGrafter"/>
</dbReference>
<feature type="compositionally biased region" description="Acidic residues" evidence="6">
    <location>
        <begin position="300"/>
        <end position="311"/>
    </location>
</feature>
<feature type="compositionally biased region" description="Polar residues" evidence="6">
    <location>
        <begin position="328"/>
        <end position="339"/>
    </location>
</feature>
<comment type="caution">
    <text evidence="8">The sequence shown here is derived from an EMBL/GenBank/DDBJ whole genome shotgun (WGS) entry which is preliminary data.</text>
</comment>
<accession>A0A815ERI2</accession>
<dbReference type="AlphaFoldDB" id="A0A815ERI2"/>
<evidence type="ECO:0000259" key="7">
    <source>
        <dbReference type="PROSITE" id="PS50126"/>
    </source>
</evidence>
<feature type="compositionally biased region" description="Acidic residues" evidence="6">
    <location>
        <begin position="345"/>
        <end position="359"/>
    </location>
</feature>
<dbReference type="InterPro" id="IPR044126">
    <property type="entry name" value="S1_IF2_alpha"/>
</dbReference>
<proteinExistence type="inferred from homology"/>
<dbReference type="InterPro" id="IPR012340">
    <property type="entry name" value="NA-bd_OB-fold"/>
</dbReference>
<evidence type="ECO:0000256" key="1">
    <source>
        <dbReference type="ARBA" id="ARBA00007223"/>
    </source>
</evidence>
<protein>
    <recommendedName>
        <fullName evidence="2">Eukaryotic translation initiation factor 2 subunit 1</fullName>
    </recommendedName>
    <alternativeName>
        <fullName evidence="5">Eukaryotic translation initiation factor 2 subunit alpha</fullName>
    </alternativeName>
</protein>
<dbReference type="GO" id="GO:0003723">
    <property type="term" value="F:RNA binding"/>
    <property type="evidence" value="ECO:0007669"/>
    <property type="project" value="InterPro"/>
</dbReference>
<dbReference type="SMART" id="SM00316">
    <property type="entry name" value="S1"/>
    <property type="match status" value="1"/>
</dbReference>
<comment type="similarity">
    <text evidence="1">Belongs to the eIF-2-alpha family.</text>
</comment>
<feature type="region of interest" description="Disordered" evidence="6">
    <location>
        <begin position="289"/>
        <end position="359"/>
    </location>
</feature>
<dbReference type="Pfam" id="PF00575">
    <property type="entry name" value="S1"/>
    <property type="match status" value="1"/>
</dbReference>
<reference evidence="8" key="1">
    <citation type="submission" date="2021-02" db="EMBL/GenBank/DDBJ databases">
        <authorList>
            <person name="Nowell W R."/>
        </authorList>
    </citation>
    <scope>NUCLEOTIDE SEQUENCE</scope>
</reference>
<feature type="domain" description="S1 motif" evidence="7">
    <location>
        <begin position="16"/>
        <end position="87"/>
    </location>
</feature>
<dbReference type="Gene3D" id="2.40.50.140">
    <property type="entry name" value="Nucleic acid-binding proteins"/>
    <property type="match status" value="1"/>
</dbReference>
<keyword evidence="3" id="KW-0396">Initiation factor</keyword>